<gene>
    <name evidence="1" type="ORF">B0T25DRAFT_629840</name>
</gene>
<reference evidence="1" key="2">
    <citation type="submission" date="2023-06" db="EMBL/GenBank/DDBJ databases">
        <authorList>
            <consortium name="Lawrence Berkeley National Laboratory"/>
            <person name="Haridas S."/>
            <person name="Hensen N."/>
            <person name="Bonometti L."/>
            <person name="Westerberg I."/>
            <person name="Brannstrom I.O."/>
            <person name="Guillou S."/>
            <person name="Cros-Aarteil S."/>
            <person name="Calhoun S."/>
            <person name="Kuo A."/>
            <person name="Mondo S."/>
            <person name="Pangilinan J."/>
            <person name="Riley R."/>
            <person name="Labutti K."/>
            <person name="Andreopoulos B."/>
            <person name="Lipzen A."/>
            <person name="Chen C."/>
            <person name="Yanf M."/>
            <person name="Daum C."/>
            <person name="Ng V."/>
            <person name="Clum A."/>
            <person name="Steindorff A."/>
            <person name="Ohm R."/>
            <person name="Martin F."/>
            <person name="Silar P."/>
            <person name="Natvig D."/>
            <person name="Lalanne C."/>
            <person name="Gautier V."/>
            <person name="Ament-Velasquez S.L."/>
            <person name="Kruys A."/>
            <person name="Hutchinson M.I."/>
            <person name="Powell A.J."/>
            <person name="Barry K."/>
            <person name="Miller A.N."/>
            <person name="Grigoriev I.V."/>
            <person name="Debuchy R."/>
            <person name="Gladieux P."/>
            <person name="Thoren M.H."/>
            <person name="Johannesson H."/>
        </authorList>
    </citation>
    <scope>NUCLEOTIDE SEQUENCE</scope>
    <source>
        <strain evidence="1">CBS 955.72</strain>
    </source>
</reference>
<protein>
    <recommendedName>
        <fullName evidence="3">Dienelactone hydrolase domain-containing protein</fullName>
    </recommendedName>
</protein>
<accession>A0AAJ0HKX9</accession>
<comment type="caution">
    <text evidence="1">The sequence shown here is derived from an EMBL/GenBank/DDBJ whole genome shotgun (WGS) entry which is preliminary data.</text>
</comment>
<dbReference type="Gene3D" id="3.40.50.1820">
    <property type="entry name" value="alpha/beta hydrolase"/>
    <property type="match status" value="1"/>
</dbReference>
<evidence type="ECO:0000313" key="1">
    <source>
        <dbReference type="EMBL" id="KAK3356461.1"/>
    </source>
</evidence>
<dbReference type="Proteomes" id="UP001275084">
    <property type="component" value="Unassembled WGS sequence"/>
</dbReference>
<organism evidence="1 2">
    <name type="scientific">Lasiosphaeria hispida</name>
    <dbReference type="NCBI Taxonomy" id="260671"/>
    <lineage>
        <taxon>Eukaryota</taxon>
        <taxon>Fungi</taxon>
        <taxon>Dikarya</taxon>
        <taxon>Ascomycota</taxon>
        <taxon>Pezizomycotina</taxon>
        <taxon>Sordariomycetes</taxon>
        <taxon>Sordariomycetidae</taxon>
        <taxon>Sordariales</taxon>
        <taxon>Lasiosphaeriaceae</taxon>
        <taxon>Lasiosphaeria</taxon>
    </lineage>
</organism>
<proteinExistence type="predicted"/>
<dbReference type="PANTHER" id="PTHR17630:SF87">
    <property type="entry name" value="DIENELACTONE HYDROLASE DOMAIN-CONTAINING PROTEIN"/>
    <property type="match status" value="1"/>
</dbReference>
<dbReference type="InterPro" id="IPR029058">
    <property type="entry name" value="AB_hydrolase_fold"/>
</dbReference>
<evidence type="ECO:0000313" key="2">
    <source>
        <dbReference type="Proteomes" id="UP001275084"/>
    </source>
</evidence>
<name>A0AAJ0HKX9_9PEZI</name>
<dbReference type="AlphaFoldDB" id="A0AAJ0HKX9"/>
<reference evidence="1" key="1">
    <citation type="journal article" date="2023" name="Mol. Phylogenet. Evol.">
        <title>Genome-scale phylogeny and comparative genomics of the fungal order Sordariales.</title>
        <authorList>
            <person name="Hensen N."/>
            <person name="Bonometti L."/>
            <person name="Westerberg I."/>
            <person name="Brannstrom I.O."/>
            <person name="Guillou S."/>
            <person name="Cros-Aarteil S."/>
            <person name="Calhoun S."/>
            <person name="Haridas S."/>
            <person name="Kuo A."/>
            <person name="Mondo S."/>
            <person name="Pangilinan J."/>
            <person name="Riley R."/>
            <person name="LaButti K."/>
            <person name="Andreopoulos B."/>
            <person name="Lipzen A."/>
            <person name="Chen C."/>
            <person name="Yan M."/>
            <person name="Daum C."/>
            <person name="Ng V."/>
            <person name="Clum A."/>
            <person name="Steindorff A."/>
            <person name="Ohm R.A."/>
            <person name="Martin F."/>
            <person name="Silar P."/>
            <person name="Natvig D.O."/>
            <person name="Lalanne C."/>
            <person name="Gautier V."/>
            <person name="Ament-Velasquez S.L."/>
            <person name="Kruys A."/>
            <person name="Hutchinson M.I."/>
            <person name="Powell A.J."/>
            <person name="Barry K."/>
            <person name="Miller A.N."/>
            <person name="Grigoriev I.V."/>
            <person name="Debuchy R."/>
            <person name="Gladieux P."/>
            <person name="Hiltunen Thoren M."/>
            <person name="Johannesson H."/>
        </authorList>
    </citation>
    <scope>NUCLEOTIDE SEQUENCE</scope>
    <source>
        <strain evidence="1">CBS 955.72</strain>
    </source>
</reference>
<sequence length="157" mass="17133">MDAPCSECIKGTAHKGEPLGTEEVVHGLNTYVIGNRASPKGIIVVYSDVFGLPLPNNKLIADAYARSGEWLVYLPDFFQGDPVPLKIADILIPVDATKQPTLSKYTGILANAPTFIRWLSRHKVGPTNVCLDFLQAWEQAYQAAKVGSTFLLARICC</sequence>
<evidence type="ECO:0008006" key="3">
    <source>
        <dbReference type="Google" id="ProtNLM"/>
    </source>
</evidence>
<dbReference type="PANTHER" id="PTHR17630">
    <property type="entry name" value="DIENELACTONE HYDROLASE"/>
    <property type="match status" value="1"/>
</dbReference>
<dbReference type="EMBL" id="JAUIQD010000003">
    <property type="protein sequence ID" value="KAK3356461.1"/>
    <property type="molecule type" value="Genomic_DNA"/>
</dbReference>
<keyword evidence="2" id="KW-1185">Reference proteome</keyword>